<gene>
    <name evidence="1" type="ORF">SCF082_LOCUS17373</name>
</gene>
<organism evidence="1 2">
    <name type="scientific">Durusdinium trenchii</name>
    <dbReference type="NCBI Taxonomy" id="1381693"/>
    <lineage>
        <taxon>Eukaryota</taxon>
        <taxon>Sar</taxon>
        <taxon>Alveolata</taxon>
        <taxon>Dinophyceae</taxon>
        <taxon>Suessiales</taxon>
        <taxon>Symbiodiniaceae</taxon>
        <taxon>Durusdinium</taxon>
    </lineage>
</organism>
<name>A0ABP0KH72_9DINO</name>
<evidence type="ECO:0008006" key="3">
    <source>
        <dbReference type="Google" id="ProtNLM"/>
    </source>
</evidence>
<proteinExistence type="predicted"/>
<dbReference type="Proteomes" id="UP001642464">
    <property type="component" value="Unassembled WGS sequence"/>
</dbReference>
<keyword evidence="2" id="KW-1185">Reference proteome</keyword>
<comment type="caution">
    <text evidence="1">The sequence shown here is derived from an EMBL/GenBank/DDBJ whole genome shotgun (WGS) entry which is preliminary data.</text>
</comment>
<evidence type="ECO:0000313" key="2">
    <source>
        <dbReference type="Proteomes" id="UP001642464"/>
    </source>
</evidence>
<accession>A0ABP0KH72</accession>
<protein>
    <recommendedName>
        <fullName evidence="3">SET domain-containing protein</fullName>
    </recommendedName>
</protein>
<dbReference type="EMBL" id="CAXAMM010011447">
    <property type="protein sequence ID" value="CAK9026175.1"/>
    <property type="molecule type" value="Genomic_DNA"/>
</dbReference>
<sequence>MPKKLNRIAAQKKPHGKPDTQCIAHCLSGLRCTRQIEMPFSAKHKTSPVPYCEKHLRWGDGAFKVHKHPKGYGKILVARYNLPKGYRMVYHGVRKTTGQDADLDPDEDRTLWFYPGNDSERVNGYIDPSPCPGSVLQFAANGGPGEVANIRQSNRGFGRRNGDYAGMEYVSTMPIPAGWQLVHNYGSEWWKDRPEIVRSNVGTERFPAPQRKARKVSCK</sequence>
<reference evidence="1 2" key="1">
    <citation type="submission" date="2024-02" db="EMBL/GenBank/DDBJ databases">
        <authorList>
            <person name="Chen Y."/>
            <person name="Shah S."/>
            <person name="Dougan E. K."/>
            <person name="Thang M."/>
            <person name="Chan C."/>
        </authorList>
    </citation>
    <scope>NUCLEOTIDE SEQUENCE [LARGE SCALE GENOMIC DNA]</scope>
</reference>
<evidence type="ECO:0000313" key="1">
    <source>
        <dbReference type="EMBL" id="CAK9026175.1"/>
    </source>
</evidence>